<comment type="caution">
    <text evidence="2">The sequence shown here is derived from an EMBL/GenBank/DDBJ whole genome shotgun (WGS) entry which is preliminary data.</text>
</comment>
<evidence type="ECO:0000313" key="3">
    <source>
        <dbReference type="Proteomes" id="UP000636800"/>
    </source>
</evidence>
<dbReference type="OrthoDB" id="1930784at2759"/>
<evidence type="ECO:0000313" key="2">
    <source>
        <dbReference type="EMBL" id="KAG0466363.1"/>
    </source>
</evidence>
<sequence length="94" mass="10107">MPQMAPPVISPTAALISLWLPPTNRMSTGQRPKQQLKKNGTGNPTPRRGQIMAKIVEQMISFLKGGGHRVEAEQSTAFVSSAHSISAGNKPMLD</sequence>
<name>A0A835Q7W0_VANPL</name>
<feature type="compositionally biased region" description="Polar residues" evidence="1">
    <location>
        <begin position="24"/>
        <end position="44"/>
    </location>
</feature>
<reference evidence="2 3" key="1">
    <citation type="journal article" date="2020" name="Nat. Food">
        <title>A phased Vanilla planifolia genome enables genetic improvement of flavour and production.</title>
        <authorList>
            <person name="Hasing T."/>
            <person name="Tang H."/>
            <person name="Brym M."/>
            <person name="Khazi F."/>
            <person name="Huang T."/>
            <person name="Chambers A.H."/>
        </authorList>
    </citation>
    <scope>NUCLEOTIDE SEQUENCE [LARGE SCALE GENOMIC DNA]</scope>
    <source>
        <tissue evidence="2">Leaf</tissue>
    </source>
</reference>
<gene>
    <name evidence="2" type="ORF">HPP92_017943</name>
</gene>
<feature type="region of interest" description="Disordered" evidence="1">
    <location>
        <begin position="22"/>
        <end position="48"/>
    </location>
</feature>
<evidence type="ECO:0000256" key="1">
    <source>
        <dbReference type="SAM" id="MobiDB-lite"/>
    </source>
</evidence>
<protein>
    <submittedName>
        <fullName evidence="2">Uncharacterized protein</fullName>
    </submittedName>
</protein>
<accession>A0A835Q7W0</accession>
<keyword evidence="3" id="KW-1185">Reference proteome</keyword>
<proteinExistence type="predicted"/>
<organism evidence="2 3">
    <name type="scientific">Vanilla planifolia</name>
    <name type="common">Vanilla</name>
    <dbReference type="NCBI Taxonomy" id="51239"/>
    <lineage>
        <taxon>Eukaryota</taxon>
        <taxon>Viridiplantae</taxon>
        <taxon>Streptophyta</taxon>
        <taxon>Embryophyta</taxon>
        <taxon>Tracheophyta</taxon>
        <taxon>Spermatophyta</taxon>
        <taxon>Magnoliopsida</taxon>
        <taxon>Liliopsida</taxon>
        <taxon>Asparagales</taxon>
        <taxon>Orchidaceae</taxon>
        <taxon>Vanilloideae</taxon>
        <taxon>Vanilleae</taxon>
        <taxon>Vanilla</taxon>
    </lineage>
</organism>
<dbReference type="EMBL" id="JADCNL010000009">
    <property type="protein sequence ID" value="KAG0466363.1"/>
    <property type="molecule type" value="Genomic_DNA"/>
</dbReference>
<dbReference type="Proteomes" id="UP000636800">
    <property type="component" value="Unassembled WGS sequence"/>
</dbReference>
<dbReference type="AlphaFoldDB" id="A0A835Q7W0"/>